<comment type="similarity">
    <text evidence="1">Belongs to the P-Pant transferase superfamily. Gsp/Sfp/HetI/AcpT family.</text>
</comment>
<dbReference type="InterPro" id="IPR008278">
    <property type="entry name" value="4-PPantetheinyl_Trfase_dom"/>
</dbReference>
<dbReference type="EMBL" id="BAABAS010000004">
    <property type="protein sequence ID" value="GAA4227670.1"/>
    <property type="molecule type" value="Genomic_DNA"/>
</dbReference>
<reference evidence="5" key="1">
    <citation type="journal article" date="2019" name="Int. J. Syst. Evol. Microbiol.">
        <title>The Global Catalogue of Microorganisms (GCM) 10K type strain sequencing project: providing services to taxonomists for standard genome sequencing and annotation.</title>
        <authorList>
            <consortium name="The Broad Institute Genomics Platform"/>
            <consortium name="The Broad Institute Genome Sequencing Center for Infectious Disease"/>
            <person name="Wu L."/>
            <person name="Ma J."/>
        </authorList>
    </citation>
    <scope>NUCLEOTIDE SEQUENCE [LARGE SCALE GENOMIC DNA]</scope>
    <source>
        <strain evidence="5">JCM 17440</strain>
    </source>
</reference>
<evidence type="ECO:0000256" key="1">
    <source>
        <dbReference type="ARBA" id="ARBA00010990"/>
    </source>
</evidence>
<evidence type="ECO:0000259" key="3">
    <source>
        <dbReference type="Pfam" id="PF01648"/>
    </source>
</evidence>
<dbReference type="PANTHER" id="PTHR12215">
    <property type="entry name" value="PHOSPHOPANTETHEINE TRANSFERASE"/>
    <property type="match status" value="1"/>
</dbReference>
<sequence length="263" mass="27963">MTLAAGPGEADVWILRRPWTGGPEHELDDRERKRAGAFVHPRDRARYVSAHVALRRILARYLGVGPADVRFGRAPCPRCAAPHGRPVVLDGSPGNVPPPHFSLSHGHGVALVAVASVPVGVDVQRVPSAATVEVCSPRLHVRERADLAGVPPERRPAAFARLWTRKEAYLKGLGTGLGRGPAADYLGDGDAAARPDGWLVDDLPADPGYAAALALRGSDVHRVSLRGLPEGWTRHADPAAVARREGDVMIVDDGFPNGVAEPI</sequence>
<dbReference type="Gene3D" id="3.90.470.20">
    <property type="entry name" value="4'-phosphopantetheinyl transferase domain"/>
    <property type="match status" value="1"/>
</dbReference>
<dbReference type="Pfam" id="PF01648">
    <property type="entry name" value="ACPS"/>
    <property type="match status" value="1"/>
</dbReference>
<evidence type="ECO:0000313" key="5">
    <source>
        <dbReference type="Proteomes" id="UP001501710"/>
    </source>
</evidence>
<dbReference type="Proteomes" id="UP001501710">
    <property type="component" value="Unassembled WGS sequence"/>
</dbReference>
<comment type="caution">
    <text evidence="4">The sequence shown here is derived from an EMBL/GenBank/DDBJ whole genome shotgun (WGS) entry which is preliminary data.</text>
</comment>
<organism evidence="4 5">
    <name type="scientific">Actinomadura meridiana</name>
    <dbReference type="NCBI Taxonomy" id="559626"/>
    <lineage>
        <taxon>Bacteria</taxon>
        <taxon>Bacillati</taxon>
        <taxon>Actinomycetota</taxon>
        <taxon>Actinomycetes</taxon>
        <taxon>Streptosporangiales</taxon>
        <taxon>Thermomonosporaceae</taxon>
        <taxon>Actinomadura</taxon>
    </lineage>
</organism>
<dbReference type="InterPro" id="IPR037143">
    <property type="entry name" value="4-PPantetheinyl_Trfase_dom_sf"/>
</dbReference>
<feature type="domain" description="4'-phosphopantetheinyl transferase" evidence="3">
    <location>
        <begin position="118"/>
        <end position="179"/>
    </location>
</feature>
<evidence type="ECO:0000313" key="4">
    <source>
        <dbReference type="EMBL" id="GAA4227670.1"/>
    </source>
</evidence>
<dbReference type="SUPFAM" id="SSF56214">
    <property type="entry name" value="4'-phosphopantetheinyl transferase"/>
    <property type="match status" value="2"/>
</dbReference>
<evidence type="ECO:0000256" key="2">
    <source>
        <dbReference type="ARBA" id="ARBA00022679"/>
    </source>
</evidence>
<accession>A0ABP8BVN3</accession>
<name>A0ABP8BVN3_9ACTN</name>
<keyword evidence="2" id="KW-0808">Transferase</keyword>
<proteinExistence type="inferred from homology"/>
<keyword evidence="5" id="KW-1185">Reference proteome</keyword>
<dbReference type="PANTHER" id="PTHR12215:SF10">
    <property type="entry name" value="L-AMINOADIPATE-SEMIALDEHYDE DEHYDROGENASE-PHOSPHOPANTETHEINYL TRANSFERASE"/>
    <property type="match status" value="1"/>
</dbReference>
<gene>
    <name evidence="4" type="ORF">GCM10022254_15930</name>
</gene>
<protein>
    <recommendedName>
        <fullName evidence="3">4'-phosphopantetheinyl transferase domain-containing protein</fullName>
    </recommendedName>
</protein>
<dbReference type="InterPro" id="IPR050559">
    <property type="entry name" value="P-Pant_transferase_sf"/>
</dbReference>
<dbReference type="RefSeq" id="WP_344892103.1">
    <property type="nucleotide sequence ID" value="NZ_BAABAS010000004.1"/>
</dbReference>